<accession>A9DQ68</accession>
<evidence type="ECO:0000259" key="1">
    <source>
        <dbReference type="Pfam" id="PF14028"/>
    </source>
</evidence>
<feature type="domain" description="Thiopeptide-type bacteriocin biosynthesis" evidence="1">
    <location>
        <begin position="15"/>
        <end position="286"/>
    </location>
</feature>
<proteinExistence type="predicted"/>
<dbReference type="eggNOG" id="ENOG5030HIR">
    <property type="taxonomic scope" value="Bacteria"/>
</dbReference>
<evidence type="ECO:0000313" key="3">
    <source>
        <dbReference type="Proteomes" id="UP000002945"/>
    </source>
</evidence>
<dbReference type="Pfam" id="PF14028">
    <property type="entry name" value="Lant_dehydr_C"/>
    <property type="match status" value="1"/>
</dbReference>
<name>A9DQ68_9FLAO</name>
<dbReference type="AlphaFoldDB" id="A9DQ68"/>
<sequence>MNNEIQRNFILGDSWLYYKIYTGPKTCDAVLTEIIKPIAEQLIAHGIIDKWFFIRYADPKHHVRVRFHYTKPENVGFIINGLYPKFKEFIDQDLIYKIQIDTYQREIERYGSNTMELAEAMFYHDSKMIVDFIDMIEGDEGEELRWLFSIRAMDSHLTSYGYNDDEKLELLDRLKTGFGNEFGMSRPLKKQLDDKFRAERKKIEEFMVFTAEENPDYEPILDVLAQKEEGIKDIAAAIIKHKEDETLMMPINDLMGSYLHMLMNRLFKSKNRIHEMVCYDFLYRYYKSMIARKKHMNKNKNKKK</sequence>
<gene>
    <name evidence="2" type="ORF">KAOT1_15528</name>
</gene>
<dbReference type="RefSeq" id="WP_007095643.1">
    <property type="nucleotide sequence ID" value="NZ_CP142125.1"/>
</dbReference>
<keyword evidence="3" id="KW-1185">Reference proteome</keyword>
<protein>
    <submittedName>
        <fullName evidence="2">Lantibiotic biosynthesis protein</fullName>
    </submittedName>
</protein>
<comment type="caution">
    <text evidence="2">The sequence shown here is derived from an EMBL/GenBank/DDBJ whole genome shotgun (WGS) entry which is preliminary data.</text>
</comment>
<dbReference type="STRING" id="391587.KAOT1_15528"/>
<dbReference type="InterPro" id="IPR023809">
    <property type="entry name" value="Thiopep_bacteriocin_synth_dom"/>
</dbReference>
<evidence type="ECO:0000313" key="2">
    <source>
        <dbReference type="EMBL" id="EDP96587.1"/>
    </source>
</evidence>
<reference evidence="2 3" key="1">
    <citation type="journal article" date="2011" name="J. Bacteriol.">
        <title>Genome sequence of the algicidal bacterium Kordia algicida OT-1.</title>
        <authorList>
            <person name="Lee H.S."/>
            <person name="Kang S.G."/>
            <person name="Kwon K.K."/>
            <person name="Lee J.H."/>
            <person name="Kim S.J."/>
        </authorList>
    </citation>
    <scope>NUCLEOTIDE SEQUENCE [LARGE SCALE GENOMIC DNA]</scope>
    <source>
        <strain evidence="2 3">OT-1</strain>
    </source>
</reference>
<dbReference type="EMBL" id="ABIB01000003">
    <property type="protein sequence ID" value="EDP96587.1"/>
    <property type="molecule type" value="Genomic_DNA"/>
</dbReference>
<dbReference type="Proteomes" id="UP000002945">
    <property type="component" value="Unassembled WGS sequence"/>
</dbReference>
<dbReference type="OrthoDB" id="1273722at2"/>
<dbReference type="NCBIfam" id="TIGR03891">
    <property type="entry name" value="thiopep_ocin"/>
    <property type="match status" value="1"/>
</dbReference>
<dbReference type="HOGENOM" id="CLU_972306_0_0_10"/>
<organism evidence="2 3">
    <name type="scientific">Kordia algicida OT-1</name>
    <dbReference type="NCBI Taxonomy" id="391587"/>
    <lineage>
        <taxon>Bacteria</taxon>
        <taxon>Pseudomonadati</taxon>
        <taxon>Bacteroidota</taxon>
        <taxon>Flavobacteriia</taxon>
        <taxon>Flavobacteriales</taxon>
        <taxon>Flavobacteriaceae</taxon>
        <taxon>Kordia</taxon>
    </lineage>
</organism>